<sequence>QATNTTSTIVFRRHKAKVGTRISSSNIEGEQKTLEDWLLEVATLSILLCEKLEPF</sequence>
<dbReference type="EMBL" id="CAJVQB010099748">
    <property type="protein sequence ID" value="CAG8850157.1"/>
    <property type="molecule type" value="Genomic_DNA"/>
</dbReference>
<feature type="non-terminal residue" evidence="1">
    <location>
        <position position="55"/>
    </location>
</feature>
<organism evidence="1 2">
    <name type="scientific">Gigaspora margarita</name>
    <dbReference type="NCBI Taxonomy" id="4874"/>
    <lineage>
        <taxon>Eukaryota</taxon>
        <taxon>Fungi</taxon>
        <taxon>Fungi incertae sedis</taxon>
        <taxon>Mucoromycota</taxon>
        <taxon>Glomeromycotina</taxon>
        <taxon>Glomeromycetes</taxon>
        <taxon>Diversisporales</taxon>
        <taxon>Gigasporaceae</taxon>
        <taxon>Gigaspora</taxon>
    </lineage>
</organism>
<gene>
    <name evidence="1" type="ORF">GMARGA_LOCUS40074</name>
</gene>
<name>A0ABN7X7S4_GIGMA</name>
<evidence type="ECO:0000313" key="1">
    <source>
        <dbReference type="EMBL" id="CAG8850157.1"/>
    </source>
</evidence>
<dbReference type="Proteomes" id="UP000789901">
    <property type="component" value="Unassembled WGS sequence"/>
</dbReference>
<evidence type="ECO:0000313" key="2">
    <source>
        <dbReference type="Proteomes" id="UP000789901"/>
    </source>
</evidence>
<feature type="non-terminal residue" evidence="1">
    <location>
        <position position="1"/>
    </location>
</feature>
<protein>
    <submittedName>
        <fullName evidence="1">28286_t:CDS:1</fullName>
    </submittedName>
</protein>
<comment type="caution">
    <text evidence="1">The sequence shown here is derived from an EMBL/GenBank/DDBJ whole genome shotgun (WGS) entry which is preliminary data.</text>
</comment>
<proteinExistence type="predicted"/>
<accession>A0ABN7X7S4</accession>
<keyword evidence="2" id="KW-1185">Reference proteome</keyword>
<reference evidence="1 2" key="1">
    <citation type="submission" date="2021-06" db="EMBL/GenBank/DDBJ databases">
        <authorList>
            <person name="Kallberg Y."/>
            <person name="Tangrot J."/>
            <person name="Rosling A."/>
        </authorList>
    </citation>
    <scope>NUCLEOTIDE SEQUENCE [LARGE SCALE GENOMIC DNA]</scope>
    <source>
        <strain evidence="1 2">120-4 pot B 10/14</strain>
    </source>
</reference>